<dbReference type="InterPro" id="IPR053216">
    <property type="entry name" value="Appressorial_penetr-assoc"/>
</dbReference>
<protein>
    <submittedName>
        <fullName evidence="1">Uncharacterized protein</fullName>
    </submittedName>
</protein>
<dbReference type="STRING" id="348802.A0A0D2ENF0"/>
<name>A0A0D2ENF0_9EURO</name>
<sequence length="642" mass="63580">MSGVLFGLYKVFQALLRHPLFSSHFISPFIKPLVVATGSKNHLHSFPRSKSSFASFKAGPTFSTALNCHSLNQFFHEFNASTKVYKSISMKYQVAVVTLALGLSSASPVAHYHKAREVPQEHSHNKFLDLVRVSLQIDNPLNIQDPVFGLLGDAAAAAGAGDVTDLACLQQATADQAFTNAKAAGDLAGMAGALVYRAVERNTAKVGQASALCTETAANPEIAAVSQHQDPASAGAADTNKGITLALAQQLAGIGADPLLALESGTFAPGDVNDPTGAGNTCDTVDDEPGCILSENLLVLDATPDEISSAVQGITPTFTGTGGISATDVDFAALTVASATAAAVAVAASDSIAVTTAAAVAAVATDAAVASECSVVDTATATAAPADVATDAATASCTVITTTIAAANVVSTTLNTAAAIATAASGTNVQTFTGTVGGPPPPVISSSGARPFSVKGDTFVNIGAALQRSCAVQHNACANAANSGALAGGVGQCETQETACNAAGGGTKKMKRAAGDFGTCADPTILFEDNLDGRDTAAFIAADQTDFNHGSALNIGVVAGFICQRLGSTCDAPADVQASCTSASAAAVATTQDQAAADAFNSIIGAAGAGAVDAGAVTTAAAAAATATAAAGGIVMTITSCA</sequence>
<dbReference type="EMBL" id="KN847323">
    <property type="protein sequence ID" value="KIW49374.1"/>
    <property type="molecule type" value="Genomic_DNA"/>
</dbReference>
<dbReference type="GeneID" id="25332963"/>
<dbReference type="RefSeq" id="XP_013309958.1">
    <property type="nucleotide sequence ID" value="XM_013454504.1"/>
</dbReference>
<evidence type="ECO:0000313" key="2">
    <source>
        <dbReference type="Proteomes" id="UP000054342"/>
    </source>
</evidence>
<dbReference type="PANTHER" id="PTHR34587">
    <property type="entry name" value="VWFA DOMAIN-CONTAINING PROTEIN"/>
    <property type="match status" value="1"/>
</dbReference>
<dbReference type="HOGENOM" id="CLU_026014_1_0_1"/>
<dbReference type="AlphaFoldDB" id="A0A0D2ENF0"/>
<gene>
    <name evidence="1" type="ORF">PV05_11055</name>
</gene>
<accession>A0A0D2ENF0</accession>
<reference evidence="1 2" key="1">
    <citation type="submission" date="2015-01" db="EMBL/GenBank/DDBJ databases">
        <title>The Genome Sequence of Exophiala xenobiotica CBS118157.</title>
        <authorList>
            <consortium name="The Broad Institute Genomics Platform"/>
            <person name="Cuomo C."/>
            <person name="de Hoog S."/>
            <person name="Gorbushina A."/>
            <person name="Stielow B."/>
            <person name="Teixiera M."/>
            <person name="Abouelleil A."/>
            <person name="Chapman S.B."/>
            <person name="Priest M."/>
            <person name="Young S.K."/>
            <person name="Wortman J."/>
            <person name="Nusbaum C."/>
            <person name="Birren B."/>
        </authorList>
    </citation>
    <scope>NUCLEOTIDE SEQUENCE [LARGE SCALE GENOMIC DNA]</scope>
    <source>
        <strain evidence="1 2">CBS 118157</strain>
    </source>
</reference>
<organism evidence="1 2">
    <name type="scientific">Exophiala xenobiotica</name>
    <dbReference type="NCBI Taxonomy" id="348802"/>
    <lineage>
        <taxon>Eukaryota</taxon>
        <taxon>Fungi</taxon>
        <taxon>Dikarya</taxon>
        <taxon>Ascomycota</taxon>
        <taxon>Pezizomycotina</taxon>
        <taxon>Eurotiomycetes</taxon>
        <taxon>Chaetothyriomycetidae</taxon>
        <taxon>Chaetothyriales</taxon>
        <taxon>Herpotrichiellaceae</taxon>
        <taxon>Exophiala</taxon>
    </lineage>
</organism>
<evidence type="ECO:0000313" key="1">
    <source>
        <dbReference type="EMBL" id="KIW49374.1"/>
    </source>
</evidence>
<dbReference type="Proteomes" id="UP000054342">
    <property type="component" value="Unassembled WGS sequence"/>
</dbReference>
<proteinExistence type="predicted"/>
<keyword evidence="2" id="KW-1185">Reference proteome</keyword>
<dbReference type="PANTHER" id="PTHR34587:SF1">
    <property type="entry name" value="CIRCUMSPOROZOITE PROTEIN"/>
    <property type="match status" value="1"/>
</dbReference>
<dbReference type="OrthoDB" id="2153847at2759"/>